<dbReference type="GO" id="GO:0004048">
    <property type="term" value="F:anthranilate phosphoribosyltransferase activity"/>
    <property type="evidence" value="ECO:0007669"/>
    <property type="project" value="InterPro"/>
</dbReference>
<dbReference type="SUPFAM" id="SSF52418">
    <property type="entry name" value="Nucleoside phosphorylase/phosphoribosyltransferase catalytic domain"/>
    <property type="match status" value="1"/>
</dbReference>
<evidence type="ECO:0000313" key="6">
    <source>
        <dbReference type="Proteomes" id="UP000253529"/>
    </source>
</evidence>
<dbReference type="OrthoDB" id="8455878at2"/>
<dbReference type="GO" id="GO:0000162">
    <property type="term" value="P:L-tryptophan biosynthetic process"/>
    <property type="evidence" value="ECO:0007669"/>
    <property type="project" value="InterPro"/>
</dbReference>
<feature type="domain" description="Glycosyl transferase family 3 N-terminal" evidence="4">
    <location>
        <begin position="12"/>
        <end position="73"/>
    </location>
</feature>
<keyword evidence="2 5" id="KW-0328">Glycosyltransferase</keyword>
<evidence type="ECO:0000256" key="1">
    <source>
        <dbReference type="ARBA" id="ARBA00022605"/>
    </source>
</evidence>
<dbReference type="PANTHER" id="PTHR43285:SF2">
    <property type="entry name" value="ANTHRANILATE PHOSPHORIBOSYLTRANSFERASE"/>
    <property type="match status" value="1"/>
</dbReference>
<dbReference type="SUPFAM" id="SSF47648">
    <property type="entry name" value="Nucleoside phosphorylase/phosphoribosyltransferase N-terminal domain"/>
    <property type="match status" value="1"/>
</dbReference>
<dbReference type="Pfam" id="PF02885">
    <property type="entry name" value="Glycos_trans_3N"/>
    <property type="match status" value="1"/>
</dbReference>
<dbReference type="EMBL" id="QNRK01000041">
    <property type="protein sequence ID" value="RBP04091.1"/>
    <property type="molecule type" value="Genomic_DNA"/>
</dbReference>
<dbReference type="PANTHER" id="PTHR43285">
    <property type="entry name" value="ANTHRANILATE PHOSPHORIBOSYLTRANSFERASE"/>
    <property type="match status" value="1"/>
</dbReference>
<dbReference type="NCBIfam" id="NF006564">
    <property type="entry name" value="PRK09071.1"/>
    <property type="match status" value="1"/>
</dbReference>
<dbReference type="InterPro" id="IPR005940">
    <property type="entry name" value="Anthranilate_Pribosyl_Tfrase"/>
</dbReference>
<evidence type="ECO:0000313" key="5">
    <source>
        <dbReference type="EMBL" id="RBP04091.1"/>
    </source>
</evidence>
<organism evidence="5 6">
    <name type="scientific">Roseiarcus fermentans</name>
    <dbReference type="NCBI Taxonomy" id="1473586"/>
    <lineage>
        <taxon>Bacteria</taxon>
        <taxon>Pseudomonadati</taxon>
        <taxon>Pseudomonadota</taxon>
        <taxon>Alphaproteobacteria</taxon>
        <taxon>Hyphomicrobiales</taxon>
        <taxon>Roseiarcaceae</taxon>
        <taxon>Roseiarcus</taxon>
    </lineage>
</organism>
<protein>
    <submittedName>
        <fullName evidence="5">Anthranilate phosphoribosyltransferase</fullName>
    </submittedName>
</protein>
<name>A0A366ENX4_9HYPH</name>
<dbReference type="RefSeq" id="WP_113892412.1">
    <property type="nucleotide sequence ID" value="NZ_QNRK01000041.1"/>
</dbReference>
<keyword evidence="3 5" id="KW-0808">Transferase</keyword>
<sequence>MMREPHPFARFIAILGRGKSLTRSLTVAEAEEAMAMILAGDVLPEQLGAFLMLLRVKEETPQEIAGFVRAARARLAPPAGAPRVDLDWSSYAGKSRRPPWFVLSALALARNGRRVFMHGAEAHTEGRLYTGAALRALGLPVSASLEEAARRLYADGFAYLPIDSLSPPIAAMLELRPILGLRSPVHTFARMLNPFGATAMLQGVFHPGYMRIHRDAGLVLGQPRLAVFRGEGGEIERRPAKPCEVMMAIDGEARDERWPPTIAEPRQTPDDAMDLSRLAALWRGEIADAYGEAAVVGTLAIALRTLGAAENPVDAEAQARALWSARERDRLPAAA</sequence>
<dbReference type="Gene3D" id="3.40.1030.10">
    <property type="entry name" value="Nucleoside phosphorylase/phosphoribosyltransferase catalytic domain"/>
    <property type="match status" value="1"/>
</dbReference>
<evidence type="ECO:0000256" key="2">
    <source>
        <dbReference type="ARBA" id="ARBA00022676"/>
    </source>
</evidence>
<proteinExistence type="predicted"/>
<keyword evidence="1" id="KW-0028">Amino-acid biosynthesis</keyword>
<dbReference type="GO" id="GO:0005829">
    <property type="term" value="C:cytosol"/>
    <property type="evidence" value="ECO:0007669"/>
    <property type="project" value="TreeGrafter"/>
</dbReference>
<dbReference type="Proteomes" id="UP000253529">
    <property type="component" value="Unassembled WGS sequence"/>
</dbReference>
<gene>
    <name evidence="5" type="ORF">DFR50_14163</name>
</gene>
<comment type="caution">
    <text evidence="5">The sequence shown here is derived from an EMBL/GenBank/DDBJ whole genome shotgun (WGS) entry which is preliminary data.</text>
</comment>
<dbReference type="InterPro" id="IPR035902">
    <property type="entry name" value="Nuc_phospho_transferase"/>
</dbReference>
<accession>A0A366ENX4</accession>
<dbReference type="AlphaFoldDB" id="A0A366ENX4"/>
<dbReference type="InterPro" id="IPR017459">
    <property type="entry name" value="Glycosyl_Trfase_fam3_N_dom"/>
</dbReference>
<evidence type="ECO:0000256" key="3">
    <source>
        <dbReference type="ARBA" id="ARBA00022679"/>
    </source>
</evidence>
<dbReference type="Gene3D" id="1.20.970.10">
    <property type="entry name" value="Transferase, Pyrimidine Nucleoside Phosphorylase, Chain C"/>
    <property type="match status" value="1"/>
</dbReference>
<reference evidence="5 6" key="1">
    <citation type="submission" date="2018-06" db="EMBL/GenBank/DDBJ databases">
        <title>Genomic Encyclopedia of Type Strains, Phase IV (KMG-IV): sequencing the most valuable type-strain genomes for metagenomic binning, comparative biology and taxonomic classification.</title>
        <authorList>
            <person name="Goeker M."/>
        </authorList>
    </citation>
    <scope>NUCLEOTIDE SEQUENCE [LARGE SCALE GENOMIC DNA]</scope>
    <source>
        <strain evidence="5 6">DSM 24875</strain>
    </source>
</reference>
<keyword evidence="6" id="KW-1185">Reference proteome</keyword>
<dbReference type="InterPro" id="IPR036320">
    <property type="entry name" value="Glycosyl_Trfase_fam3_N_dom_sf"/>
</dbReference>
<evidence type="ECO:0000259" key="4">
    <source>
        <dbReference type="Pfam" id="PF02885"/>
    </source>
</evidence>